<dbReference type="InterPro" id="IPR012001">
    <property type="entry name" value="Thiamin_PyroP_enz_TPP-bd_dom"/>
</dbReference>
<dbReference type="GO" id="GO:0009099">
    <property type="term" value="P:L-valine biosynthetic process"/>
    <property type="evidence" value="ECO:0007669"/>
    <property type="project" value="TreeGrafter"/>
</dbReference>
<evidence type="ECO:0000256" key="4">
    <source>
        <dbReference type="SAM" id="MobiDB-lite"/>
    </source>
</evidence>
<dbReference type="InterPro" id="IPR012000">
    <property type="entry name" value="Thiamin_PyroP_enz_cen_dom"/>
</dbReference>
<dbReference type="GO" id="GO:0030976">
    <property type="term" value="F:thiamine pyrophosphate binding"/>
    <property type="evidence" value="ECO:0007669"/>
    <property type="project" value="InterPro"/>
</dbReference>
<gene>
    <name evidence="8" type="ORF">MSBRW_0573</name>
</gene>
<sequence length="583" mass="63597">MEILRHQHEAETAHRGASSEDKSQNTKEKIMPEDITLTTAQLIVQCLENEGVEYIFGLPGEENIRFVDAVKDSTIRFIVVRHEQGASFMADIYGRVTGKAGVCISTLGPGAINLLLGTADAFTDSTPLVAISAQVGLNRIYKETHQVVDLLSMFKPITKWAGMIVGSAAIPEMVREAFEKAKTERPGAVYLCVPEDVEAISGLTGLRPLSQSYEADSMPGPSQIAYASHVLQAATKPIILAGHGAVRDHAGDALVRFSERLRIPVATTFMGKGIFPDNHPNSLGTMGFMKHDYVNFGFDEADVIVCVGYDLQEFDPVRMNPNADKKILHLHRYPAEIDTHYPVTVSVEGNISDALDKLAAIVTPKEGLDAADRKIRNLLKEELEDGAHADAYPVKPQRLVSDIRAAMGDSDIALVDTGSLKMWMARLYPTNQPNTCVISNGLSTMAFAVPGAIGAKLAYPDRKVLAVTGDGSFLMNSQELETAIREHIPFVVLIWVDGAYGLIKWKMDLELGHHSFVDFGNPDFVKYAESFGAKGYFIEAAADLLPTLKKALAEDVVSVVVCPVDYSENIKLTNKLGQLMQPI</sequence>
<evidence type="ECO:0000313" key="9">
    <source>
        <dbReference type="Proteomes" id="UP000033038"/>
    </source>
</evidence>
<dbReference type="AlphaFoldDB" id="A0A0E3LKN4"/>
<evidence type="ECO:0000259" key="7">
    <source>
        <dbReference type="Pfam" id="PF02776"/>
    </source>
</evidence>
<dbReference type="KEGG" id="mbw:MSBRW_0573"/>
<evidence type="ECO:0000259" key="6">
    <source>
        <dbReference type="Pfam" id="PF02775"/>
    </source>
</evidence>
<dbReference type="FunFam" id="3.40.50.970:FF:000007">
    <property type="entry name" value="Acetolactate synthase"/>
    <property type="match status" value="1"/>
</dbReference>
<feature type="domain" description="Thiamine pyrophosphate enzyme TPP-binding" evidence="6">
    <location>
        <begin position="416"/>
        <end position="561"/>
    </location>
</feature>
<dbReference type="CDD" id="cd02010">
    <property type="entry name" value="TPP_ALS"/>
    <property type="match status" value="1"/>
</dbReference>
<accession>A0A0E3LKN4</accession>
<evidence type="ECO:0000256" key="1">
    <source>
        <dbReference type="ARBA" id="ARBA00007812"/>
    </source>
</evidence>
<dbReference type="InterPro" id="IPR011766">
    <property type="entry name" value="TPP_enzyme_TPP-bd"/>
</dbReference>
<dbReference type="Pfam" id="PF00205">
    <property type="entry name" value="TPP_enzyme_M"/>
    <property type="match status" value="1"/>
</dbReference>
<dbReference type="GeneID" id="24821990"/>
<dbReference type="InterPro" id="IPR029035">
    <property type="entry name" value="DHS-like_NAD/FAD-binding_dom"/>
</dbReference>
<keyword evidence="2 3" id="KW-0786">Thiamine pyrophosphate</keyword>
<evidence type="ECO:0000259" key="5">
    <source>
        <dbReference type="Pfam" id="PF00205"/>
    </source>
</evidence>
<dbReference type="InterPro" id="IPR029061">
    <property type="entry name" value="THDP-binding"/>
</dbReference>
<name>A0A0E3LKN4_METBA</name>
<dbReference type="SUPFAM" id="SSF52518">
    <property type="entry name" value="Thiamin diphosphate-binding fold (THDP-binding)"/>
    <property type="match status" value="2"/>
</dbReference>
<dbReference type="PROSITE" id="PS00187">
    <property type="entry name" value="TPP_ENZYMES"/>
    <property type="match status" value="1"/>
</dbReference>
<protein>
    <submittedName>
        <fullName evidence="8">Acetolactate synthase</fullName>
    </submittedName>
</protein>
<organism evidence="8 9">
    <name type="scientific">Methanosarcina barkeri str. Wiesmoor</name>
    <dbReference type="NCBI Taxonomy" id="1434109"/>
    <lineage>
        <taxon>Archaea</taxon>
        <taxon>Methanobacteriati</taxon>
        <taxon>Methanobacteriota</taxon>
        <taxon>Stenosarchaea group</taxon>
        <taxon>Methanomicrobia</taxon>
        <taxon>Methanosarcinales</taxon>
        <taxon>Methanosarcinaceae</taxon>
        <taxon>Methanosarcina</taxon>
    </lineage>
</organism>
<dbReference type="PANTHER" id="PTHR18968:SF129">
    <property type="entry name" value="ACETOLACTATE SYNTHASE"/>
    <property type="match status" value="1"/>
</dbReference>
<feature type="domain" description="Thiamine pyrophosphate enzyme N-terminal TPP-binding" evidence="7">
    <location>
        <begin position="38"/>
        <end position="152"/>
    </location>
</feature>
<dbReference type="GO" id="GO:0050660">
    <property type="term" value="F:flavin adenine dinucleotide binding"/>
    <property type="evidence" value="ECO:0007669"/>
    <property type="project" value="TreeGrafter"/>
</dbReference>
<evidence type="ECO:0000313" key="8">
    <source>
        <dbReference type="EMBL" id="AKB49826.1"/>
    </source>
</evidence>
<dbReference type="Proteomes" id="UP000033038">
    <property type="component" value="Chromosome"/>
</dbReference>
<reference evidence="8 9" key="1">
    <citation type="submission" date="2014-07" db="EMBL/GenBank/DDBJ databases">
        <title>Methanogenic archaea and the global carbon cycle.</title>
        <authorList>
            <person name="Henriksen J.R."/>
            <person name="Luke J."/>
            <person name="Reinhart S."/>
            <person name="Benedict M.N."/>
            <person name="Youngblut N.D."/>
            <person name="Metcalf M.E."/>
            <person name="Whitaker R.J."/>
            <person name="Metcalf W.W."/>
        </authorList>
    </citation>
    <scope>NUCLEOTIDE SEQUENCE [LARGE SCALE GENOMIC DNA]</scope>
    <source>
        <strain evidence="8 9">Wiesmoor</strain>
    </source>
</reference>
<dbReference type="PATRIC" id="fig|1434109.4.peg.695"/>
<comment type="similarity">
    <text evidence="1 3">Belongs to the TPP enzyme family.</text>
</comment>
<evidence type="ECO:0000256" key="3">
    <source>
        <dbReference type="RuleBase" id="RU362132"/>
    </source>
</evidence>
<dbReference type="HOGENOM" id="CLU_013748_3_2_2"/>
<dbReference type="InterPro" id="IPR000399">
    <property type="entry name" value="TPP-bd_CS"/>
</dbReference>
<dbReference type="PANTHER" id="PTHR18968">
    <property type="entry name" value="THIAMINE PYROPHOSPHATE ENZYMES"/>
    <property type="match status" value="1"/>
</dbReference>
<proteinExistence type="inferred from homology"/>
<dbReference type="GO" id="GO:0044272">
    <property type="term" value="P:sulfur compound biosynthetic process"/>
    <property type="evidence" value="ECO:0007669"/>
    <property type="project" value="UniProtKB-ARBA"/>
</dbReference>
<feature type="region of interest" description="Disordered" evidence="4">
    <location>
        <begin position="1"/>
        <end position="27"/>
    </location>
</feature>
<dbReference type="Gene3D" id="3.40.50.970">
    <property type="match status" value="2"/>
</dbReference>
<dbReference type="GO" id="GO:0005948">
    <property type="term" value="C:acetolactate synthase complex"/>
    <property type="evidence" value="ECO:0007669"/>
    <property type="project" value="TreeGrafter"/>
</dbReference>
<dbReference type="Pfam" id="PF02776">
    <property type="entry name" value="TPP_enzyme_N"/>
    <property type="match status" value="1"/>
</dbReference>
<dbReference type="NCBIfam" id="NF006187">
    <property type="entry name" value="PRK08322.1"/>
    <property type="match status" value="1"/>
</dbReference>
<dbReference type="Pfam" id="PF02775">
    <property type="entry name" value="TPP_enzyme_C"/>
    <property type="match status" value="1"/>
</dbReference>
<dbReference type="SUPFAM" id="SSF52467">
    <property type="entry name" value="DHS-like NAD/FAD-binding domain"/>
    <property type="match status" value="1"/>
</dbReference>
<dbReference type="GO" id="GO:0009097">
    <property type="term" value="P:isoleucine biosynthetic process"/>
    <property type="evidence" value="ECO:0007669"/>
    <property type="project" value="TreeGrafter"/>
</dbReference>
<dbReference type="RefSeq" id="WP_011305464.1">
    <property type="nucleotide sequence ID" value="NZ_CP009526.1"/>
</dbReference>
<dbReference type="GO" id="GO:0000287">
    <property type="term" value="F:magnesium ion binding"/>
    <property type="evidence" value="ECO:0007669"/>
    <property type="project" value="InterPro"/>
</dbReference>
<dbReference type="InterPro" id="IPR045229">
    <property type="entry name" value="TPP_enz"/>
</dbReference>
<dbReference type="GO" id="GO:0003984">
    <property type="term" value="F:acetolactate synthase activity"/>
    <property type="evidence" value="ECO:0007669"/>
    <property type="project" value="TreeGrafter"/>
</dbReference>
<feature type="domain" description="Thiamine pyrophosphate enzyme central" evidence="5">
    <location>
        <begin position="227"/>
        <end position="358"/>
    </location>
</feature>
<dbReference type="EMBL" id="CP009526">
    <property type="protein sequence ID" value="AKB49826.1"/>
    <property type="molecule type" value="Genomic_DNA"/>
</dbReference>
<evidence type="ECO:0000256" key="2">
    <source>
        <dbReference type="ARBA" id="ARBA00023052"/>
    </source>
</evidence>
<dbReference type="Gene3D" id="3.40.50.1220">
    <property type="entry name" value="TPP-binding domain"/>
    <property type="match status" value="1"/>
</dbReference>
<dbReference type="CDD" id="cd07035">
    <property type="entry name" value="TPP_PYR_POX_like"/>
    <property type="match status" value="1"/>
</dbReference>